<dbReference type="SMART" id="SM00829">
    <property type="entry name" value="PKS_ER"/>
    <property type="match status" value="1"/>
</dbReference>
<organism evidence="6 7">
    <name type="scientific">Luoshenia tenuis</name>
    <dbReference type="NCBI Taxonomy" id="2763654"/>
    <lineage>
        <taxon>Bacteria</taxon>
        <taxon>Bacillati</taxon>
        <taxon>Bacillota</taxon>
        <taxon>Clostridia</taxon>
        <taxon>Christensenellales</taxon>
        <taxon>Christensenellaceae</taxon>
        <taxon>Luoshenia</taxon>
    </lineage>
</organism>
<dbReference type="InterPro" id="IPR011032">
    <property type="entry name" value="GroES-like_sf"/>
</dbReference>
<dbReference type="SUPFAM" id="SSF51735">
    <property type="entry name" value="NAD(P)-binding Rossmann-fold domains"/>
    <property type="match status" value="1"/>
</dbReference>
<evidence type="ECO:0000313" key="6">
    <source>
        <dbReference type="EMBL" id="MBC8528043.1"/>
    </source>
</evidence>
<evidence type="ECO:0000256" key="2">
    <source>
        <dbReference type="ARBA" id="ARBA00022833"/>
    </source>
</evidence>
<keyword evidence="1 4" id="KW-0479">Metal-binding</keyword>
<dbReference type="PANTHER" id="PTHR43401:SF2">
    <property type="entry name" value="L-THREONINE 3-DEHYDROGENASE"/>
    <property type="match status" value="1"/>
</dbReference>
<protein>
    <submittedName>
        <fullName evidence="6">Alcohol dehydrogenase catalytic domain-containing protein</fullName>
    </submittedName>
</protein>
<dbReference type="SUPFAM" id="SSF50129">
    <property type="entry name" value="GroES-like"/>
    <property type="match status" value="1"/>
</dbReference>
<dbReference type="GO" id="GO:0016491">
    <property type="term" value="F:oxidoreductase activity"/>
    <property type="evidence" value="ECO:0007669"/>
    <property type="project" value="UniProtKB-KW"/>
</dbReference>
<dbReference type="GO" id="GO:0008270">
    <property type="term" value="F:zinc ion binding"/>
    <property type="evidence" value="ECO:0007669"/>
    <property type="project" value="InterPro"/>
</dbReference>
<accession>A0A926CYR9</accession>
<dbReference type="Pfam" id="PF08240">
    <property type="entry name" value="ADH_N"/>
    <property type="match status" value="1"/>
</dbReference>
<dbReference type="Gene3D" id="3.40.50.720">
    <property type="entry name" value="NAD(P)-binding Rossmann-like Domain"/>
    <property type="match status" value="1"/>
</dbReference>
<evidence type="ECO:0000256" key="1">
    <source>
        <dbReference type="ARBA" id="ARBA00022723"/>
    </source>
</evidence>
<dbReference type="RefSeq" id="WP_249284101.1">
    <property type="nucleotide sequence ID" value="NZ_JACRSO010000001.1"/>
</dbReference>
<dbReference type="InterPro" id="IPR013149">
    <property type="entry name" value="ADH-like_C"/>
</dbReference>
<dbReference type="PANTHER" id="PTHR43401">
    <property type="entry name" value="L-THREONINE 3-DEHYDROGENASE"/>
    <property type="match status" value="1"/>
</dbReference>
<reference evidence="6" key="1">
    <citation type="submission" date="2020-08" db="EMBL/GenBank/DDBJ databases">
        <title>Genome public.</title>
        <authorList>
            <person name="Liu C."/>
            <person name="Sun Q."/>
        </authorList>
    </citation>
    <scope>NUCLEOTIDE SEQUENCE</scope>
    <source>
        <strain evidence="6">NSJ-44</strain>
    </source>
</reference>
<dbReference type="Proteomes" id="UP000654279">
    <property type="component" value="Unassembled WGS sequence"/>
</dbReference>
<comment type="caution">
    <text evidence="6">The sequence shown here is derived from an EMBL/GenBank/DDBJ whole genome shotgun (WGS) entry which is preliminary data.</text>
</comment>
<keyword evidence="2 4" id="KW-0862">Zinc</keyword>
<dbReference type="PROSITE" id="PS00059">
    <property type="entry name" value="ADH_ZINC"/>
    <property type="match status" value="1"/>
</dbReference>
<dbReference type="InterPro" id="IPR013154">
    <property type="entry name" value="ADH-like_N"/>
</dbReference>
<evidence type="ECO:0000256" key="3">
    <source>
        <dbReference type="ARBA" id="ARBA00023002"/>
    </source>
</evidence>
<dbReference type="Pfam" id="PF00107">
    <property type="entry name" value="ADH_zinc_N"/>
    <property type="match status" value="1"/>
</dbReference>
<dbReference type="AlphaFoldDB" id="A0A926CYR9"/>
<gene>
    <name evidence="6" type="ORF">H8699_01140</name>
</gene>
<dbReference type="InterPro" id="IPR002328">
    <property type="entry name" value="ADH_Zn_CS"/>
</dbReference>
<comment type="similarity">
    <text evidence="4">Belongs to the zinc-containing alcohol dehydrogenase family.</text>
</comment>
<name>A0A926CYR9_9FIRM</name>
<feature type="domain" description="Enoyl reductase (ER)" evidence="5">
    <location>
        <begin position="12"/>
        <end position="350"/>
    </location>
</feature>
<evidence type="ECO:0000259" key="5">
    <source>
        <dbReference type="SMART" id="SM00829"/>
    </source>
</evidence>
<comment type="cofactor">
    <cofactor evidence="4">
        <name>Zn(2+)</name>
        <dbReference type="ChEBI" id="CHEBI:29105"/>
    </cofactor>
</comment>
<keyword evidence="7" id="KW-1185">Reference proteome</keyword>
<dbReference type="InterPro" id="IPR020843">
    <property type="entry name" value="ER"/>
</dbReference>
<keyword evidence="3" id="KW-0560">Oxidoreductase</keyword>
<dbReference type="EMBL" id="JACRSO010000001">
    <property type="protein sequence ID" value="MBC8528043.1"/>
    <property type="molecule type" value="Genomic_DNA"/>
</dbReference>
<evidence type="ECO:0000313" key="7">
    <source>
        <dbReference type="Proteomes" id="UP000654279"/>
    </source>
</evidence>
<dbReference type="Gene3D" id="3.90.180.10">
    <property type="entry name" value="Medium-chain alcohol dehydrogenases, catalytic domain"/>
    <property type="match status" value="1"/>
</dbReference>
<evidence type="ECO:0000256" key="4">
    <source>
        <dbReference type="RuleBase" id="RU361277"/>
    </source>
</evidence>
<dbReference type="InterPro" id="IPR036291">
    <property type="entry name" value="NAD(P)-bd_dom_sf"/>
</dbReference>
<dbReference type="InterPro" id="IPR050129">
    <property type="entry name" value="Zn_alcohol_dh"/>
</dbReference>
<proteinExistence type="inferred from homology"/>
<sequence>MLSVVRYGLGKGEVELREVPIPQIGEGDVLLRVHSAGLCGSDINTYMGRGSGKIVPLIMGHEFAGTVAAVGRRVTRWKEGDRVVSDNTGAVCGSCYACMRGEYLQCPNRLGLGGAIDGGFAEYVRIPEQALSPFPNCLWRVPDDMPLEVAAILDPPANGYNAIIQQGGLIAGETVAVLGVGPLGLGGIGAASAAGASKVIALVRASTSALHREAARKMGATHIIETDTQDARAEVLRLTEGEGVAITNNCAGPASTFPLCVDITRNGGKIVMTGYDWEHPLNHEITTMTDRNISLVGHMGYNPTSWRNVIRLIEAGNLDIRPMITHELPLKDFHEGVRLMQNRQAIKVIFHP</sequence>